<accession>A0AC61MT98</accession>
<keyword evidence="2" id="KW-1185">Reference proteome</keyword>
<evidence type="ECO:0000313" key="2">
    <source>
        <dbReference type="Proteomes" id="UP000595814"/>
    </source>
</evidence>
<reference evidence="1 2" key="1">
    <citation type="journal article" date="2022" name="Int. J. Syst. Evol. Microbiol.">
        <title>Miniphocaeibacter halophilus sp. nov., an ammonium-tolerant acetate-producing bacterium isolated from a biogas system.</title>
        <authorList>
            <person name="Schnurer A."/>
            <person name="Singh A."/>
            <person name="Bi S."/>
            <person name="Qiao W."/>
            <person name="Westerholm M."/>
        </authorList>
    </citation>
    <scope>NUCLEOTIDE SEQUENCE [LARGE SCALE GENOMIC DNA]</scope>
    <source>
        <strain evidence="1 2">AMB_01</strain>
    </source>
</reference>
<dbReference type="Proteomes" id="UP000595814">
    <property type="component" value="Chromosome"/>
</dbReference>
<name>A0AC61MT98_9FIRM</name>
<organism evidence="1 2">
    <name type="scientific">Miniphocaeibacter halophilus</name>
    <dbReference type="NCBI Taxonomy" id="2931922"/>
    <lineage>
        <taxon>Bacteria</taxon>
        <taxon>Bacillati</taxon>
        <taxon>Bacillota</taxon>
        <taxon>Tissierellia</taxon>
        <taxon>Tissierellales</taxon>
        <taxon>Peptoniphilaceae</taxon>
        <taxon>Miniphocaeibacter</taxon>
    </lineage>
</organism>
<evidence type="ECO:0000313" key="1">
    <source>
        <dbReference type="EMBL" id="QQK08039.1"/>
    </source>
</evidence>
<sequence>MATIRDIAKKAKVSITTVSRILNEDPTLQVAPETRKIVTETAKELNYTVRKKSKSSHSFSIGVLQWFSIKEEIQDPFYLYIRQGVEDYCRKNKIELIRNFKDDVNYIDSLKDVDGLICIGKFSNDEITTLKNKHKNIIFVDLCTDKIIVNTISLDFKNAVYDLLSLLKSKNHKSIGYLGGLEYVNENTLYEDKRKKYFIKFCQENKIDYKPYLIEDSFSIQSGYKMMKKLIEDDNLPSAIFAASDSIAIGALNALQEYNIEVPNTISIIGFNDVVGSRFTNPPLTTVHAPAYEMGKYAANFIYNFHNYNIPINMVFPCRIIERKTT</sequence>
<proteinExistence type="predicted"/>
<gene>
    <name evidence="1" type="ORF">JFY71_00435</name>
</gene>
<dbReference type="EMBL" id="CP066744">
    <property type="protein sequence ID" value="QQK08039.1"/>
    <property type="molecule type" value="Genomic_DNA"/>
</dbReference>
<protein>
    <submittedName>
        <fullName evidence="1">LacI family DNA-binding transcriptional regulator</fullName>
    </submittedName>
</protein>
<keyword evidence="1" id="KW-0238">DNA-binding</keyword>